<dbReference type="GO" id="GO:0003676">
    <property type="term" value="F:nucleic acid binding"/>
    <property type="evidence" value="ECO:0007669"/>
    <property type="project" value="InterPro"/>
</dbReference>
<dbReference type="SMART" id="SM00487">
    <property type="entry name" value="DEXDc"/>
    <property type="match status" value="1"/>
</dbReference>
<dbReference type="Pfam" id="PF26167">
    <property type="entry name" value="TPR_DDX60"/>
    <property type="match status" value="1"/>
</dbReference>
<keyword evidence="3" id="KW-0347">Helicase</keyword>
<dbReference type="Pfam" id="PF00270">
    <property type="entry name" value="DEAD"/>
    <property type="match status" value="1"/>
</dbReference>
<dbReference type="PANTHER" id="PTHR44533">
    <property type="entry name" value="DEAD/H RNA HELICASE, PUTATIVE-RELATED"/>
    <property type="match status" value="1"/>
</dbReference>
<dbReference type="SMART" id="SM00490">
    <property type="entry name" value="HELICc"/>
    <property type="match status" value="1"/>
</dbReference>
<organism evidence="8 9">
    <name type="scientific">Leptobrachium leishanense</name>
    <name type="common">Leishan spiny toad</name>
    <dbReference type="NCBI Taxonomy" id="445787"/>
    <lineage>
        <taxon>Eukaryota</taxon>
        <taxon>Metazoa</taxon>
        <taxon>Chordata</taxon>
        <taxon>Craniata</taxon>
        <taxon>Vertebrata</taxon>
        <taxon>Euteleostomi</taxon>
        <taxon>Amphibia</taxon>
        <taxon>Batrachia</taxon>
        <taxon>Anura</taxon>
        <taxon>Pelobatoidea</taxon>
        <taxon>Megophryidae</taxon>
        <taxon>Leptobrachium</taxon>
    </lineage>
</organism>
<accession>A0A8C5RCF0</accession>
<evidence type="ECO:0000256" key="5">
    <source>
        <dbReference type="SAM" id="MobiDB-lite"/>
    </source>
</evidence>
<evidence type="ECO:0000259" key="7">
    <source>
        <dbReference type="PROSITE" id="PS51194"/>
    </source>
</evidence>
<keyword evidence="1" id="KW-0547">Nucleotide-binding</keyword>
<dbReference type="Pfam" id="PF00271">
    <property type="entry name" value="Helicase_C"/>
    <property type="match status" value="1"/>
</dbReference>
<dbReference type="GO" id="GO:0005524">
    <property type="term" value="F:ATP binding"/>
    <property type="evidence" value="ECO:0007669"/>
    <property type="project" value="UniProtKB-KW"/>
</dbReference>
<evidence type="ECO:0000256" key="2">
    <source>
        <dbReference type="ARBA" id="ARBA00022801"/>
    </source>
</evidence>
<dbReference type="GO" id="GO:0004386">
    <property type="term" value="F:helicase activity"/>
    <property type="evidence" value="ECO:0007669"/>
    <property type="project" value="UniProtKB-KW"/>
</dbReference>
<dbReference type="SUPFAM" id="SSF52540">
    <property type="entry name" value="P-loop containing nucleoside triphosphate hydrolases"/>
    <property type="match status" value="1"/>
</dbReference>
<dbReference type="InterPro" id="IPR055124">
    <property type="entry name" value="PIN-like_DDX60"/>
</dbReference>
<sequence>MASGGSSPESSRSSVSSSSDSEFSETDSSSETAFENEGTTLLHIPELNNHKKFLSEVSSFLIHQSKSMFTSLLNDYTQSDFFAIDGDSLLLTCAKNETLKTGQELHFFFLVESFLLNLIKKGGKFAVVFFQDMECMYMGRSDLICLRTQLKLHLEENTDTVVYNFSRISSTEWKTFLQADHPYFLMVSDEGVNALQTYLFNLMILNALGNSTNVVLTAGQENDHLRVYGYYTLANRHHFAFLKDKEDKLGSAVQALVEGAQTSGKPDCLTLFQQFESHSLEKQVLESITHLSMSFSQGSDIRTIISTVSCSLILKILSENEKSTPSPDSRCSLTLHEVADLCKMYCLTAAILMNTPLGQRAKIRHIKAEWNHDSLRFLDLQKKCKDIILKMTKRAAQSSDWNIEWTNVCDLNDDLLMKNIAYYYEKEDLKFELGKDIEQTYTFLWTTTLQLGPHDKPLESFPIRTTLKPFLSQESSLNVKKEKITAIDIMHVKSALIEDFAGDIMKDLPVSSSDGLTAFELNQPKQYDELSHWDSGKCLSDNYDTMLKKTREKDKWSMRGYQKLQSHWLFYGKSLGLTKPKNIIVEKYKTENTTDVPKYNGKKKEGPMKKKDKIIQDNLKKTKAEEERKESEKWKIMAPSLEKDMRTDLYTGIKRQEKFVSSFESPLVKFKSEMATLKICVDVWNEHCKLKTKADRDVNISVEMMKKIQNVLKNHKEMLAKEDQQKICKYLIDLGFSNLACTLQPTKATGLGGEKVTSNQDDKRENKFAVGVGSARFQMEYMGPYFLRDERTDPDPRVSHFIPDTWQRKLLDVVDNNESAVIVAPTSSGKTYASFYCMEKVLKKSDESVVVYVAPKKALINQVVATVFNMFAKDLPDGKSLCGVITKDYCIDGLNSQVVVTLPECLEVLLMSPKHQDWAKKIEYIIFDEVHCLGEGHDSIWEHLLAMTRCPFLALSATISNAEHLTAWLQSVKRYWLECDEIAEGLEAPKTSHRGGKSKNVKQQRSYRVHLVVHNKRFNDLEKYMCLVKQGEITLEHSHPFGALTIDHIKNYGIPHDMDFSPRESIKLYDTMKIEWTEWPRVQELDPEEYVRFKNKIDITKTDANLYQEDLMKEFVNWIKNGHERKAINVLEHLQIETCHQVNYIKYFPILVEKLKEENKLPALFFGFHANKVEQLAEHLDLHLTKKLEKRRSPNDEKEIKKLEAKAQKLEKTLRNATPDTPEKDQDNVKSTRKGELMQRNSSQYEQIIKKLENLTKTPEDCTYADENAIDKETLTTIFDKLKKLKNEKEIKRMANKGIGYHHESGKPSQRLAVETLLRMGYMRVVTATQTLALGINMPCKSVVFFQDSVYLDALNYRQMSGRAGRRGQDLLGSVFFFNIPDTKVKKLLKSGVPHLNGQFSLSISLILRLMLLVARAEDKEDSNAKALSVLKNSLMAFEKVCEIQILKLHCVFSLHYLICEGYLDQDCNLLAFTDLATMLHNNEPSNFVLVSFLHKGLFRMLCQPFLEGTVIII</sequence>
<feature type="domain" description="Helicase C-terminal" evidence="7">
    <location>
        <begin position="1244"/>
        <end position="1412"/>
    </location>
</feature>
<dbReference type="InterPro" id="IPR052431">
    <property type="entry name" value="SKI2_subfamily_helicases"/>
</dbReference>
<dbReference type="Pfam" id="PF26076">
    <property type="entry name" value="WHD_DDX60"/>
    <property type="match status" value="1"/>
</dbReference>
<dbReference type="InterPro" id="IPR001650">
    <property type="entry name" value="Helicase_C-like"/>
</dbReference>
<feature type="compositionally biased region" description="Basic and acidic residues" evidence="5">
    <location>
        <begin position="1221"/>
        <end position="1237"/>
    </location>
</feature>
<keyword evidence="2" id="KW-0378">Hydrolase</keyword>
<reference evidence="8" key="1">
    <citation type="submission" date="2025-08" db="UniProtKB">
        <authorList>
            <consortium name="Ensembl"/>
        </authorList>
    </citation>
    <scope>IDENTIFICATION</scope>
</reference>
<evidence type="ECO:0000256" key="1">
    <source>
        <dbReference type="ARBA" id="ARBA00022741"/>
    </source>
</evidence>
<feature type="region of interest" description="Disordered" evidence="5">
    <location>
        <begin position="1211"/>
        <end position="1240"/>
    </location>
</feature>
<dbReference type="Pfam" id="PF23002">
    <property type="entry name" value="PIN-like_DDX60"/>
    <property type="match status" value="1"/>
</dbReference>
<evidence type="ECO:0000256" key="3">
    <source>
        <dbReference type="ARBA" id="ARBA00022806"/>
    </source>
</evidence>
<proteinExistence type="predicted"/>
<reference evidence="8" key="2">
    <citation type="submission" date="2025-09" db="UniProtKB">
        <authorList>
            <consortium name="Ensembl"/>
        </authorList>
    </citation>
    <scope>IDENTIFICATION</scope>
</reference>
<feature type="region of interest" description="Disordered" evidence="5">
    <location>
        <begin position="1"/>
        <end position="35"/>
    </location>
</feature>
<dbReference type="Proteomes" id="UP000694569">
    <property type="component" value="Unplaced"/>
</dbReference>
<dbReference type="PROSITE" id="PS51194">
    <property type="entry name" value="HELICASE_CTER"/>
    <property type="match status" value="1"/>
</dbReference>
<evidence type="ECO:0000256" key="4">
    <source>
        <dbReference type="ARBA" id="ARBA00022840"/>
    </source>
</evidence>
<dbReference type="InterPro" id="IPR027417">
    <property type="entry name" value="P-loop_NTPase"/>
</dbReference>
<dbReference type="InterPro" id="IPR014001">
    <property type="entry name" value="Helicase_ATP-bd"/>
</dbReference>
<feature type="domain" description="Helicase ATP-binding" evidence="6">
    <location>
        <begin position="811"/>
        <end position="977"/>
    </location>
</feature>
<dbReference type="PANTHER" id="PTHR44533:SF4">
    <property type="entry name" value="DEAD_H RNA HELICASE, PUTATIVE-RELATED"/>
    <property type="match status" value="1"/>
</dbReference>
<dbReference type="GeneTree" id="ENSGT00940000157188"/>
<dbReference type="InterPro" id="IPR011545">
    <property type="entry name" value="DEAD/DEAH_box_helicase_dom"/>
</dbReference>
<dbReference type="FunFam" id="3.40.50.300:FF:001039">
    <property type="entry name" value="ATP-dependent RNA helicase DDX60"/>
    <property type="match status" value="1"/>
</dbReference>
<dbReference type="Gene3D" id="3.40.50.300">
    <property type="entry name" value="P-loop containing nucleotide triphosphate hydrolases"/>
    <property type="match status" value="2"/>
</dbReference>
<evidence type="ECO:0000313" key="9">
    <source>
        <dbReference type="Proteomes" id="UP000694569"/>
    </source>
</evidence>
<evidence type="ECO:0000313" key="8">
    <source>
        <dbReference type="Ensembl" id="ENSLLEP00000048808.1"/>
    </source>
</evidence>
<evidence type="ECO:0000259" key="6">
    <source>
        <dbReference type="PROSITE" id="PS51192"/>
    </source>
</evidence>
<dbReference type="GO" id="GO:0016787">
    <property type="term" value="F:hydrolase activity"/>
    <property type="evidence" value="ECO:0007669"/>
    <property type="project" value="UniProtKB-KW"/>
</dbReference>
<keyword evidence="4" id="KW-0067">ATP-binding</keyword>
<dbReference type="OrthoDB" id="64767at2759"/>
<evidence type="ECO:0008006" key="10">
    <source>
        <dbReference type="Google" id="ProtNLM"/>
    </source>
</evidence>
<dbReference type="GO" id="GO:0005737">
    <property type="term" value="C:cytoplasm"/>
    <property type="evidence" value="ECO:0007669"/>
    <property type="project" value="TreeGrafter"/>
</dbReference>
<dbReference type="PROSITE" id="PS51192">
    <property type="entry name" value="HELICASE_ATP_BIND_1"/>
    <property type="match status" value="1"/>
</dbReference>
<protein>
    <recommendedName>
        <fullName evidence="10">ATP-dependent RNA helicase DDX60</fullName>
    </recommendedName>
</protein>
<name>A0A8C5RCF0_9ANUR</name>
<keyword evidence="9" id="KW-1185">Reference proteome</keyword>
<dbReference type="Ensembl" id="ENSLLET00000050715.1">
    <property type="protein sequence ID" value="ENSLLEP00000048808.1"/>
    <property type="gene ID" value="ENSLLEG00000030735.1"/>
</dbReference>
<dbReference type="InterPro" id="IPR059032">
    <property type="entry name" value="WHD_DDX60"/>
</dbReference>